<keyword evidence="8 13" id="KW-1133">Transmembrane helix</keyword>
<proteinExistence type="inferred from homology"/>
<evidence type="ECO:0000256" key="3">
    <source>
        <dbReference type="ARBA" id="ARBA00022692"/>
    </source>
</evidence>
<evidence type="ECO:0000313" key="17">
    <source>
        <dbReference type="Proteomes" id="UP000241769"/>
    </source>
</evidence>
<dbReference type="GO" id="GO:0016887">
    <property type="term" value="F:ATP hydrolysis activity"/>
    <property type="evidence" value="ECO:0007669"/>
    <property type="project" value="InterPro"/>
</dbReference>
<reference evidence="16 17" key="1">
    <citation type="journal article" date="2018" name="Genome Biol. Evol.">
        <title>Multiple Roots of Fruiting Body Formation in Amoebozoa.</title>
        <authorList>
            <person name="Hillmann F."/>
            <person name="Forbes G."/>
            <person name="Novohradska S."/>
            <person name="Ferling I."/>
            <person name="Riege K."/>
            <person name="Groth M."/>
            <person name="Westermann M."/>
            <person name="Marz M."/>
            <person name="Spaller T."/>
            <person name="Winckler T."/>
            <person name="Schaap P."/>
            <person name="Glockner G."/>
        </authorList>
    </citation>
    <scope>NUCLEOTIDE SEQUENCE [LARGE SCALE GENOMIC DNA]</scope>
    <source>
        <strain evidence="16 17">Jena</strain>
    </source>
</reference>
<comment type="similarity">
    <text evidence="2">Belongs to the AAA ATPase family. BCS1 subfamily.</text>
</comment>
<name>A0A2P6MRE2_9EUKA</name>
<dbReference type="InParanoid" id="A0A2P6MRE2"/>
<dbReference type="OrthoDB" id="10251412at2759"/>
<evidence type="ECO:0000259" key="15">
    <source>
        <dbReference type="SMART" id="SM01024"/>
    </source>
</evidence>
<dbReference type="SMART" id="SM01024">
    <property type="entry name" value="BCS1_N"/>
    <property type="match status" value="1"/>
</dbReference>
<dbReference type="SMART" id="SM00382">
    <property type="entry name" value="AAA"/>
    <property type="match status" value="1"/>
</dbReference>
<keyword evidence="17" id="KW-1185">Reference proteome</keyword>
<comment type="catalytic activity">
    <reaction evidence="11">
        <text>ATP + H2O = ADP + phosphate + H(+)</text>
        <dbReference type="Rhea" id="RHEA:13065"/>
        <dbReference type="ChEBI" id="CHEBI:15377"/>
        <dbReference type="ChEBI" id="CHEBI:15378"/>
        <dbReference type="ChEBI" id="CHEBI:30616"/>
        <dbReference type="ChEBI" id="CHEBI:43474"/>
        <dbReference type="ChEBI" id="CHEBI:456216"/>
    </reaction>
    <physiologicalReaction direction="left-to-right" evidence="11">
        <dbReference type="Rhea" id="RHEA:13066"/>
    </physiologicalReaction>
</comment>
<feature type="domain" description="AAA+ ATPase" evidence="14">
    <location>
        <begin position="219"/>
        <end position="347"/>
    </location>
</feature>
<dbReference type="EMBL" id="MDYQ01000479">
    <property type="protein sequence ID" value="PRP74265.1"/>
    <property type="molecule type" value="Genomic_DNA"/>
</dbReference>
<evidence type="ECO:0000256" key="11">
    <source>
        <dbReference type="ARBA" id="ARBA00048778"/>
    </source>
</evidence>
<accession>A0A2P6MRE2</accession>
<keyword evidence="6" id="KW-0378">Hydrolase</keyword>
<evidence type="ECO:0000256" key="4">
    <source>
        <dbReference type="ARBA" id="ARBA00022741"/>
    </source>
</evidence>
<dbReference type="Pfam" id="PF08740">
    <property type="entry name" value="BCS1_N"/>
    <property type="match status" value="1"/>
</dbReference>
<evidence type="ECO:0000256" key="1">
    <source>
        <dbReference type="ARBA" id="ARBA00004434"/>
    </source>
</evidence>
<dbReference type="InterPro" id="IPR014851">
    <property type="entry name" value="BCS1_N"/>
</dbReference>
<comment type="subcellular location">
    <subcellularLocation>
        <location evidence="1">Mitochondrion inner membrane</location>
        <topology evidence="1">Single-pass membrane protein</topology>
    </subcellularLocation>
</comment>
<dbReference type="STRING" id="1890364.A0A2P6MRE2"/>
<feature type="domain" description="BCS1 N-terminal" evidence="15">
    <location>
        <begin position="24"/>
        <end position="188"/>
    </location>
</feature>
<evidence type="ECO:0000256" key="5">
    <source>
        <dbReference type="ARBA" id="ARBA00022792"/>
    </source>
</evidence>
<evidence type="ECO:0000256" key="7">
    <source>
        <dbReference type="ARBA" id="ARBA00022840"/>
    </source>
</evidence>
<comment type="caution">
    <text evidence="16">The sequence shown here is derived from an EMBL/GenBank/DDBJ whole genome shotgun (WGS) entry which is preliminary data.</text>
</comment>
<evidence type="ECO:0000256" key="13">
    <source>
        <dbReference type="SAM" id="Phobius"/>
    </source>
</evidence>
<dbReference type="InterPro" id="IPR003593">
    <property type="entry name" value="AAA+_ATPase"/>
</dbReference>
<dbReference type="Pfam" id="PF25426">
    <property type="entry name" value="AAA_lid_BCS1"/>
    <property type="match status" value="1"/>
</dbReference>
<evidence type="ECO:0000256" key="9">
    <source>
        <dbReference type="ARBA" id="ARBA00023128"/>
    </source>
</evidence>
<evidence type="ECO:0008006" key="18">
    <source>
        <dbReference type="Google" id="ProtNLM"/>
    </source>
</evidence>
<evidence type="ECO:0000259" key="14">
    <source>
        <dbReference type="SMART" id="SM00382"/>
    </source>
</evidence>
<evidence type="ECO:0000256" key="12">
    <source>
        <dbReference type="SAM" id="MobiDB-lite"/>
    </source>
</evidence>
<evidence type="ECO:0000256" key="6">
    <source>
        <dbReference type="ARBA" id="ARBA00022801"/>
    </source>
</evidence>
<dbReference type="InterPro" id="IPR050747">
    <property type="entry name" value="Mitochondrial_chaperone_BCS1"/>
</dbReference>
<evidence type="ECO:0000256" key="8">
    <source>
        <dbReference type="ARBA" id="ARBA00022989"/>
    </source>
</evidence>
<dbReference type="AlphaFoldDB" id="A0A2P6MRE2"/>
<feature type="transmembrane region" description="Helical" evidence="13">
    <location>
        <begin position="20"/>
        <end position="40"/>
    </location>
</feature>
<dbReference type="InterPro" id="IPR003959">
    <property type="entry name" value="ATPase_AAA_core"/>
</dbReference>
<keyword evidence="7" id="KW-0067">ATP-binding</keyword>
<sequence>MEEILQYFSTASGNPFFTSSMALMAIGAVLASLATLYHFASDYVYSRMVVSISVDSDDVCFDWLESWIEKQNFFTNTRSLIAETEWKSGELLALLKFVPDMGDHYFQFEGKWVWMTKIKEQKTAAQDRSTMTIRLRTIASSTEPLMRILSAARDMRQEQMTKEIEIWTAANDYWDSEFTKSKRPLSSVILDEKIKSDMLNDIETFLQAKEWYVARGLPYRRGYLLYGPPGCGKSSSLFSIAGHFQMNICVLSLNGANMNDHALGRLMQSLPSRAIVLLEDVDCLFVDRKIGVDSAKVSFSALLNVIDGVSAGEGRIIFMTTNHKERLSKALIRPGRIDRQFMFDLATKTQLSAMFELFYPGEKERAEEFASLVPDKGVSPAAVQGHLLNYRENPRAAIESISELLMYDERMKEEMQEIKSKEVTEVKDTEKSTEEKETEKGAEEKETEKTGKIDEKNTADLAAEKTAGREVLISSAA</sequence>
<keyword evidence="4" id="KW-0547">Nucleotide-binding</keyword>
<evidence type="ECO:0000313" key="16">
    <source>
        <dbReference type="EMBL" id="PRP74265.1"/>
    </source>
</evidence>
<dbReference type="InterPro" id="IPR057495">
    <property type="entry name" value="AAA_lid_BCS1"/>
</dbReference>
<keyword evidence="3 13" id="KW-0812">Transmembrane</keyword>
<feature type="compositionally biased region" description="Basic and acidic residues" evidence="12">
    <location>
        <begin position="419"/>
        <end position="468"/>
    </location>
</feature>
<dbReference type="InterPro" id="IPR027417">
    <property type="entry name" value="P-loop_NTPase"/>
</dbReference>
<dbReference type="SUPFAM" id="SSF52540">
    <property type="entry name" value="P-loop containing nucleoside triphosphate hydrolases"/>
    <property type="match status" value="1"/>
</dbReference>
<keyword evidence="10 13" id="KW-0472">Membrane</keyword>
<dbReference type="GO" id="GO:0005743">
    <property type="term" value="C:mitochondrial inner membrane"/>
    <property type="evidence" value="ECO:0007669"/>
    <property type="project" value="UniProtKB-SubCell"/>
</dbReference>
<dbReference type="Gene3D" id="3.40.50.300">
    <property type="entry name" value="P-loop containing nucleotide triphosphate hydrolases"/>
    <property type="match status" value="1"/>
</dbReference>
<keyword evidence="5" id="KW-0999">Mitochondrion inner membrane</keyword>
<protein>
    <recommendedName>
        <fullName evidence="18">Mitochondrial chaperone BCS1</fullName>
    </recommendedName>
</protein>
<evidence type="ECO:0000256" key="10">
    <source>
        <dbReference type="ARBA" id="ARBA00023136"/>
    </source>
</evidence>
<feature type="region of interest" description="Disordered" evidence="12">
    <location>
        <begin position="419"/>
        <end position="477"/>
    </location>
</feature>
<dbReference type="GO" id="GO:0005524">
    <property type="term" value="F:ATP binding"/>
    <property type="evidence" value="ECO:0007669"/>
    <property type="project" value="UniProtKB-KW"/>
</dbReference>
<dbReference type="Pfam" id="PF00004">
    <property type="entry name" value="AAA"/>
    <property type="match status" value="1"/>
</dbReference>
<keyword evidence="9" id="KW-0496">Mitochondrion</keyword>
<evidence type="ECO:0000256" key="2">
    <source>
        <dbReference type="ARBA" id="ARBA00007448"/>
    </source>
</evidence>
<dbReference type="PANTHER" id="PTHR23070">
    <property type="entry name" value="BCS1 AAA-TYPE ATPASE"/>
    <property type="match status" value="1"/>
</dbReference>
<dbReference type="Proteomes" id="UP000241769">
    <property type="component" value="Unassembled WGS sequence"/>
</dbReference>
<organism evidence="16 17">
    <name type="scientific">Planoprotostelium fungivorum</name>
    <dbReference type="NCBI Taxonomy" id="1890364"/>
    <lineage>
        <taxon>Eukaryota</taxon>
        <taxon>Amoebozoa</taxon>
        <taxon>Evosea</taxon>
        <taxon>Variosea</taxon>
        <taxon>Cavosteliida</taxon>
        <taxon>Cavosteliaceae</taxon>
        <taxon>Planoprotostelium</taxon>
    </lineage>
</organism>
<gene>
    <name evidence="16" type="ORF">PROFUN_12012</name>
</gene>